<dbReference type="InterPro" id="IPR005631">
    <property type="entry name" value="SDH"/>
</dbReference>
<comment type="similarity">
    <text evidence="4">Belongs to the SDHAF2 family.</text>
</comment>
<dbReference type="PANTHER" id="PTHR12469">
    <property type="entry name" value="PROTEIN EMI5 HOMOLOG, MITOCHONDRIAL"/>
    <property type="match status" value="1"/>
</dbReference>
<dbReference type="RefSeq" id="XP_009498085.1">
    <property type="nucleotide sequence ID" value="XM_009499810.1"/>
</dbReference>
<evidence type="ECO:0000256" key="5">
    <source>
        <dbReference type="SAM" id="MobiDB-lite"/>
    </source>
</evidence>
<dbReference type="OrthoDB" id="284292at2759"/>
<dbReference type="SUPFAM" id="SSF109910">
    <property type="entry name" value="YgfY-like"/>
    <property type="match status" value="1"/>
</dbReference>
<dbReference type="EMBL" id="KB932217">
    <property type="protein sequence ID" value="KCV67524.1"/>
    <property type="molecule type" value="Genomic_DNA"/>
</dbReference>
<reference evidence="6" key="1">
    <citation type="submission" date="2013-04" db="EMBL/GenBank/DDBJ databases">
        <title>The Genome Sequence of Fonticula alba ATCC 38817.</title>
        <authorList>
            <consortium name="The Broad Institute Genomics Platform"/>
            <person name="Russ C."/>
            <person name="Cuomo C."/>
            <person name="Burger G."/>
            <person name="Gray M.W."/>
            <person name="Holland P.W.H."/>
            <person name="King N."/>
            <person name="Lang F.B.F."/>
            <person name="Roger A.J."/>
            <person name="Ruiz-Trillo I."/>
            <person name="Brown M."/>
            <person name="Walker B."/>
            <person name="Young S."/>
            <person name="Zeng Q."/>
            <person name="Gargeya S."/>
            <person name="Fitzgerald M."/>
            <person name="Haas B."/>
            <person name="Abouelleil A."/>
            <person name="Allen A.W."/>
            <person name="Alvarado L."/>
            <person name="Arachchi H.M."/>
            <person name="Berlin A.M."/>
            <person name="Chapman S.B."/>
            <person name="Gainer-Dewar J."/>
            <person name="Goldberg J."/>
            <person name="Griggs A."/>
            <person name="Gujja S."/>
            <person name="Hansen M."/>
            <person name="Howarth C."/>
            <person name="Imamovic A."/>
            <person name="Ireland A."/>
            <person name="Larimer J."/>
            <person name="McCowan C."/>
            <person name="Murphy C."/>
            <person name="Pearson M."/>
            <person name="Poon T.W."/>
            <person name="Priest M."/>
            <person name="Roberts A."/>
            <person name="Saif S."/>
            <person name="Shea T."/>
            <person name="Sisk P."/>
            <person name="Sykes S."/>
            <person name="Wortman J."/>
            <person name="Nusbaum C."/>
            <person name="Birren B."/>
        </authorList>
    </citation>
    <scope>NUCLEOTIDE SEQUENCE [LARGE SCALE GENOMIC DNA]</scope>
    <source>
        <strain evidence="6">ATCC 38817</strain>
    </source>
</reference>
<feature type="region of interest" description="Disordered" evidence="5">
    <location>
        <begin position="76"/>
        <end position="98"/>
    </location>
</feature>
<dbReference type="GO" id="GO:0005759">
    <property type="term" value="C:mitochondrial matrix"/>
    <property type="evidence" value="ECO:0007669"/>
    <property type="project" value="UniProtKB-SubCell"/>
</dbReference>
<gene>
    <name evidence="6" type="ORF">H696_06043</name>
</gene>
<dbReference type="GeneID" id="20530768"/>
<accession>A0A058YZV8</accession>
<dbReference type="GO" id="GO:0034553">
    <property type="term" value="P:mitochondrial respiratory chain complex II assembly"/>
    <property type="evidence" value="ECO:0007669"/>
    <property type="project" value="TreeGrafter"/>
</dbReference>
<dbReference type="eggNOG" id="KOG3326">
    <property type="taxonomic scope" value="Eukaryota"/>
</dbReference>
<proteinExistence type="inferred from homology"/>
<dbReference type="Proteomes" id="UP000030693">
    <property type="component" value="Unassembled WGS sequence"/>
</dbReference>
<dbReference type="AlphaFoldDB" id="A0A058YZV8"/>
<keyword evidence="7" id="KW-1185">Reference proteome</keyword>
<dbReference type="Pfam" id="PF03937">
    <property type="entry name" value="Sdh5"/>
    <property type="match status" value="1"/>
</dbReference>
<protein>
    <recommendedName>
        <fullName evidence="4">Succinate dehydrogenase assembly factor 2, mitochondrial</fullName>
        <shortName evidence="4">SDH assembly factor 2</shortName>
        <shortName evidence="4">SDHAF2</shortName>
    </recommendedName>
</protein>
<dbReference type="GO" id="GO:0006121">
    <property type="term" value="P:mitochondrial electron transport, succinate to ubiquinone"/>
    <property type="evidence" value="ECO:0007669"/>
    <property type="project" value="UniProtKB-UniRule"/>
</dbReference>
<evidence type="ECO:0000256" key="4">
    <source>
        <dbReference type="HAMAP-Rule" id="MF_03057"/>
    </source>
</evidence>
<evidence type="ECO:0000256" key="1">
    <source>
        <dbReference type="ARBA" id="ARBA00004305"/>
    </source>
</evidence>
<dbReference type="HAMAP" id="MF_03057">
    <property type="entry name" value="SDHAF2"/>
    <property type="match status" value="1"/>
</dbReference>
<comment type="subcellular location">
    <subcellularLocation>
        <location evidence="1 4">Mitochondrion matrix</location>
    </subcellularLocation>
</comment>
<evidence type="ECO:0000313" key="6">
    <source>
        <dbReference type="EMBL" id="KCV67524.1"/>
    </source>
</evidence>
<dbReference type="InterPro" id="IPR028882">
    <property type="entry name" value="SDHAF2"/>
</dbReference>
<sequence length="192" mass="21624">MFTRLALRTVARTVTHARAAPAALAAASPNLAARFRLYSTSGSSPSAPAGDNPYANPAIGVDFDASAMMRVTNPTSGNAEDEYIPPFQLRPAPRPNEPIDNKRKRLLWESRKRGILENDLILGTFAKRHLDELDDTELEQYDRLLDENDWDIYYWATERRPVPPEFADTRVLALIRHIARNPEGEVRAMPEL</sequence>
<comment type="function">
    <text evidence="4">Plays an essential role in the assembly of succinate dehydrogenase (SDH), an enzyme complex (also referred to as respiratory complex II) that is a component of both the tricarboxylic acid (TCA) cycle and the mitochondrial electron transport chain, and which couples the oxidation of succinate to fumarate with the reduction of ubiquinone (coenzyme Q) to ubiquinol. Required for flavinylation (covalent attachment of FAD) of the flavoprotein subunit of the SDH catalytic dimer.</text>
</comment>
<keyword evidence="2 4" id="KW-0496">Mitochondrion</keyword>
<organism evidence="6">
    <name type="scientific">Fonticula alba</name>
    <name type="common">Slime mold</name>
    <dbReference type="NCBI Taxonomy" id="691883"/>
    <lineage>
        <taxon>Eukaryota</taxon>
        <taxon>Rotosphaerida</taxon>
        <taxon>Fonticulaceae</taxon>
        <taxon>Fonticula</taxon>
    </lineage>
</organism>
<dbReference type="PANTHER" id="PTHR12469:SF2">
    <property type="entry name" value="SUCCINATE DEHYDROGENASE ASSEMBLY FACTOR 2, MITOCHONDRIAL"/>
    <property type="match status" value="1"/>
</dbReference>
<dbReference type="STRING" id="691883.A0A058YZV8"/>
<dbReference type="FunFam" id="1.10.150.250:FF:000002">
    <property type="entry name" value="Succinate dehydrogenase assembly factor 2, mitochondrial"/>
    <property type="match status" value="1"/>
</dbReference>
<name>A0A058YZV8_FONAL</name>
<evidence type="ECO:0000256" key="2">
    <source>
        <dbReference type="ARBA" id="ARBA00023128"/>
    </source>
</evidence>
<evidence type="ECO:0000313" key="7">
    <source>
        <dbReference type="Proteomes" id="UP000030693"/>
    </source>
</evidence>
<dbReference type="InterPro" id="IPR036714">
    <property type="entry name" value="SDH_sf"/>
</dbReference>
<evidence type="ECO:0000256" key="3">
    <source>
        <dbReference type="ARBA" id="ARBA00023186"/>
    </source>
</evidence>
<comment type="subunit">
    <text evidence="4">Interacts with the flavoprotein subunit within the SDH catalytic dimer.</text>
</comment>
<keyword evidence="3 4" id="KW-0143">Chaperone</keyword>
<dbReference type="Gene3D" id="1.10.150.250">
    <property type="entry name" value="Flavinator of succinate dehydrogenase"/>
    <property type="match status" value="1"/>
</dbReference>
<dbReference type="GO" id="GO:0006099">
    <property type="term" value="P:tricarboxylic acid cycle"/>
    <property type="evidence" value="ECO:0007669"/>
    <property type="project" value="TreeGrafter"/>
</dbReference>